<proteinExistence type="predicted"/>
<protein>
    <submittedName>
        <fullName evidence="1">Uncharacterized protein</fullName>
    </submittedName>
</protein>
<evidence type="ECO:0000313" key="1">
    <source>
        <dbReference type="EMBL" id="MPL90924.1"/>
    </source>
</evidence>
<name>A0A644VHQ2_9ZZZZ</name>
<gene>
    <name evidence="1" type="ORF">SDC9_36982</name>
</gene>
<accession>A0A644VHQ2</accession>
<dbReference type="EMBL" id="VSSQ01000316">
    <property type="protein sequence ID" value="MPL90924.1"/>
    <property type="molecule type" value="Genomic_DNA"/>
</dbReference>
<organism evidence="1">
    <name type="scientific">bioreactor metagenome</name>
    <dbReference type="NCBI Taxonomy" id="1076179"/>
    <lineage>
        <taxon>unclassified sequences</taxon>
        <taxon>metagenomes</taxon>
        <taxon>ecological metagenomes</taxon>
    </lineage>
</organism>
<reference evidence="1" key="1">
    <citation type="submission" date="2019-08" db="EMBL/GenBank/DDBJ databases">
        <authorList>
            <person name="Kucharzyk K."/>
            <person name="Murdoch R.W."/>
            <person name="Higgins S."/>
            <person name="Loffler F."/>
        </authorList>
    </citation>
    <scope>NUCLEOTIDE SEQUENCE</scope>
</reference>
<sequence>MNQRKKSRVKVTTTFNEVMGENQLFFIILPAITIGGQNWMYHIECSFALLWGKWSFTCTLHLPKRFNGMNNNS</sequence>
<comment type="caution">
    <text evidence="1">The sequence shown here is derived from an EMBL/GenBank/DDBJ whole genome shotgun (WGS) entry which is preliminary data.</text>
</comment>
<dbReference type="AlphaFoldDB" id="A0A644VHQ2"/>